<organism evidence="5 6">
    <name type="scientific">Durusdinium trenchii</name>
    <dbReference type="NCBI Taxonomy" id="1381693"/>
    <lineage>
        <taxon>Eukaryota</taxon>
        <taxon>Sar</taxon>
        <taxon>Alveolata</taxon>
        <taxon>Dinophyceae</taxon>
        <taxon>Suessiales</taxon>
        <taxon>Symbiodiniaceae</taxon>
        <taxon>Durusdinium</taxon>
    </lineage>
</organism>
<gene>
    <name evidence="5" type="ORF">SCF082_LOCUS44629</name>
</gene>
<sequence length="244" mass="27133">MLPHHPTWGRCHGIVCTSGRHGAHRVGRPPLGRRTWAVAPLACVACAPRALGRRAESLENLTVPMLKSRLRSQGLPLSGRKAELVNRLRKHGDSRWHALTVRELQKLLRERGLQVSGLKRELVARLVESDCERQEMDCKQQMMFSGIPRPASEQVKVPIPTSQMTGVVQDVMAFGVFVELMLEQQKLWGFIPVSELKKELLGGENQKHVKEGAFQAGEEVQVRAVPNTASDQLILSIDQAEPGP</sequence>
<dbReference type="InterPro" id="IPR003034">
    <property type="entry name" value="SAP_dom"/>
</dbReference>
<feature type="domain" description="SAP" evidence="4">
    <location>
        <begin position="96"/>
        <end position="130"/>
    </location>
</feature>
<dbReference type="SMART" id="SM00513">
    <property type="entry name" value="SAP"/>
    <property type="match status" value="2"/>
</dbReference>
<evidence type="ECO:0000256" key="1">
    <source>
        <dbReference type="ARBA" id="ARBA00022553"/>
    </source>
</evidence>
<dbReference type="PROSITE" id="PS50126">
    <property type="entry name" value="S1"/>
    <property type="match status" value="1"/>
</dbReference>
<comment type="caution">
    <text evidence="5">The sequence shown here is derived from an EMBL/GenBank/DDBJ whole genome shotgun (WGS) entry which is preliminary data.</text>
</comment>
<keyword evidence="1" id="KW-0597">Phosphoprotein</keyword>
<comment type="similarity">
    <text evidence="2">Belongs to the SAP domain-containing ribonucleoprotein family.</text>
</comment>
<reference evidence="5 6" key="1">
    <citation type="submission" date="2024-02" db="EMBL/GenBank/DDBJ databases">
        <authorList>
            <person name="Chen Y."/>
            <person name="Shah S."/>
            <person name="Dougan E. K."/>
            <person name="Thang M."/>
            <person name="Chan C."/>
        </authorList>
    </citation>
    <scope>NUCLEOTIDE SEQUENCE [LARGE SCALE GENOMIC DNA]</scope>
</reference>
<dbReference type="SUPFAM" id="SSF50249">
    <property type="entry name" value="Nucleic acid-binding proteins"/>
    <property type="match status" value="1"/>
</dbReference>
<evidence type="ECO:0000313" key="6">
    <source>
        <dbReference type="Proteomes" id="UP001642464"/>
    </source>
</evidence>
<keyword evidence="6" id="KW-1185">Reference proteome</keyword>
<dbReference type="InterPro" id="IPR052240">
    <property type="entry name" value="SAP_domain_ribonucleoprotein"/>
</dbReference>
<dbReference type="Proteomes" id="UP001642464">
    <property type="component" value="Unassembled WGS sequence"/>
</dbReference>
<accession>A0ABP0R5R1</accession>
<dbReference type="PANTHER" id="PTHR46551:SF1">
    <property type="entry name" value="SAP DOMAIN-CONTAINING RIBONUCLEOPROTEIN"/>
    <property type="match status" value="1"/>
</dbReference>
<evidence type="ECO:0000256" key="2">
    <source>
        <dbReference type="ARBA" id="ARBA00046328"/>
    </source>
</evidence>
<dbReference type="Pfam" id="PF00575">
    <property type="entry name" value="S1"/>
    <property type="match status" value="1"/>
</dbReference>
<protein>
    <recommendedName>
        <fullName evidence="7">SAP domain-containing protein</fullName>
    </recommendedName>
</protein>
<dbReference type="InterPro" id="IPR012340">
    <property type="entry name" value="NA-bd_OB-fold"/>
</dbReference>
<dbReference type="PROSITE" id="PS50800">
    <property type="entry name" value="SAP"/>
    <property type="match status" value="2"/>
</dbReference>
<dbReference type="SMART" id="SM00316">
    <property type="entry name" value="S1"/>
    <property type="match status" value="1"/>
</dbReference>
<dbReference type="SUPFAM" id="SSF68906">
    <property type="entry name" value="SAP domain"/>
    <property type="match status" value="2"/>
</dbReference>
<dbReference type="EMBL" id="CAXAMM010040718">
    <property type="protein sequence ID" value="CAK9094990.1"/>
    <property type="molecule type" value="Genomic_DNA"/>
</dbReference>
<dbReference type="InterPro" id="IPR003029">
    <property type="entry name" value="S1_domain"/>
</dbReference>
<dbReference type="PANTHER" id="PTHR46551">
    <property type="entry name" value="SAP DOMAIN-CONTAINING RIBONUCLEOPROTEIN"/>
    <property type="match status" value="1"/>
</dbReference>
<evidence type="ECO:0008006" key="7">
    <source>
        <dbReference type="Google" id="ProtNLM"/>
    </source>
</evidence>
<evidence type="ECO:0000259" key="4">
    <source>
        <dbReference type="PROSITE" id="PS50800"/>
    </source>
</evidence>
<dbReference type="InterPro" id="IPR036361">
    <property type="entry name" value="SAP_dom_sf"/>
</dbReference>
<proteinExistence type="inferred from homology"/>
<evidence type="ECO:0000313" key="5">
    <source>
        <dbReference type="EMBL" id="CAK9094990.1"/>
    </source>
</evidence>
<dbReference type="Gene3D" id="1.10.720.30">
    <property type="entry name" value="SAP domain"/>
    <property type="match status" value="2"/>
</dbReference>
<name>A0ABP0R5R1_9DINO</name>
<feature type="domain" description="S1 motif" evidence="3">
    <location>
        <begin position="161"/>
        <end position="238"/>
    </location>
</feature>
<feature type="domain" description="SAP" evidence="4">
    <location>
        <begin position="58"/>
        <end position="92"/>
    </location>
</feature>
<dbReference type="Pfam" id="PF02037">
    <property type="entry name" value="SAP"/>
    <property type="match status" value="2"/>
</dbReference>
<dbReference type="Gene3D" id="2.40.50.140">
    <property type="entry name" value="Nucleic acid-binding proteins"/>
    <property type="match status" value="1"/>
</dbReference>
<evidence type="ECO:0000259" key="3">
    <source>
        <dbReference type="PROSITE" id="PS50126"/>
    </source>
</evidence>